<dbReference type="AlphaFoldDB" id="A0A1M5JWV4"/>
<sequence>MDLIKKPWFLVRIVLGCATLIAVPASGLAQTSQYPDRPIRMIVPFAAGSVTDILARTVAQHLAPRLHGTVVVENKPGAGGNVGAAFVAEAAPDGYTLLMGSVSTNAINPSLYKDLTFDPLRDFAPITGAASVTNVLVVPDSVPARNVDDLLALMKKDSYSYASGGAGGAQHLAAAIFTSLGGAQATHVAYKGGFPALPDLLSNRVQFMFCNLPICLPYIQNGKLRALGVTSTQRSALLPDVPTMAQLGLAGCSVDGWFGLFAPSRVRPAILDTLNREVTEILRQDDVLKQLLAQGAEPIPASRDQFTAFVKNEHDKWASAVVKLGITLE</sequence>
<dbReference type="InterPro" id="IPR042100">
    <property type="entry name" value="Bug_dom1"/>
</dbReference>
<dbReference type="PANTHER" id="PTHR42928:SF5">
    <property type="entry name" value="BLR1237 PROTEIN"/>
    <property type="match status" value="1"/>
</dbReference>
<reference evidence="3 4" key="1">
    <citation type="submission" date="2016-11" db="EMBL/GenBank/DDBJ databases">
        <authorList>
            <person name="Jaros S."/>
            <person name="Januszkiewicz K."/>
            <person name="Wedrychowicz H."/>
        </authorList>
    </citation>
    <scope>NUCLEOTIDE SEQUENCE [LARGE SCALE GENOMIC DNA]</scope>
    <source>
        <strain evidence="3 4">GAS138</strain>
    </source>
</reference>
<evidence type="ECO:0000256" key="1">
    <source>
        <dbReference type="ARBA" id="ARBA00006987"/>
    </source>
</evidence>
<organism evidence="3 4">
    <name type="scientific">Bradyrhizobium erythrophlei</name>
    <dbReference type="NCBI Taxonomy" id="1437360"/>
    <lineage>
        <taxon>Bacteria</taxon>
        <taxon>Pseudomonadati</taxon>
        <taxon>Pseudomonadota</taxon>
        <taxon>Alphaproteobacteria</taxon>
        <taxon>Hyphomicrobiales</taxon>
        <taxon>Nitrobacteraceae</taxon>
        <taxon>Bradyrhizobium</taxon>
    </lineage>
</organism>
<dbReference type="OrthoDB" id="7248487at2"/>
<dbReference type="Gene3D" id="3.40.190.10">
    <property type="entry name" value="Periplasmic binding protein-like II"/>
    <property type="match status" value="1"/>
</dbReference>
<dbReference type="SUPFAM" id="SSF53850">
    <property type="entry name" value="Periplasmic binding protein-like II"/>
    <property type="match status" value="1"/>
</dbReference>
<feature type="chain" id="PRO_5012748016" evidence="2">
    <location>
        <begin position="30"/>
        <end position="329"/>
    </location>
</feature>
<evidence type="ECO:0000313" key="4">
    <source>
        <dbReference type="Proteomes" id="UP000189796"/>
    </source>
</evidence>
<feature type="signal peptide" evidence="2">
    <location>
        <begin position="1"/>
        <end position="29"/>
    </location>
</feature>
<dbReference type="Proteomes" id="UP000189796">
    <property type="component" value="Chromosome I"/>
</dbReference>
<comment type="similarity">
    <text evidence="1">Belongs to the UPF0065 (bug) family.</text>
</comment>
<dbReference type="CDD" id="cd13578">
    <property type="entry name" value="PBP2_Bug27"/>
    <property type="match status" value="1"/>
</dbReference>
<dbReference type="PANTHER" id="PTHR42928">
    <property type="entry name" value="TRICARBOXYLATE-BINDING PROTEIN"/>
    <property type="match status" value="1"/>
</dbReference>
<gene>
    <name evidence="3" type="ORF">SAMN05443248_1599</name>
</gene>
<dbReference type="Pfam" id="PF03401">
    <property type="entry name" value="TctC"/>
    <property type="match status" value="1"/>
</dbReference>
<dbReference type="InterPro" id="IPR005064">
    <property type="entry name" value="BUG"/>
</dbReference>
<evidence type="ECO:0000313" key="3">
    <source>
        <dbReference type="EMBL" id="SHG45024.1"/>
    </source>
</evidence>
<keyword evidence="2" id="KW-0732">Signal</keyword>
<dbReference type="RefSeq" id="WP_079600757.1">
    <property type="nucleotide sequence ID" value="NZ_LT670817.1"/>
</dbReference>
<dbReference type="EMBL" id="LT670817">
    <property type="protein sequence ID" value="SHG45024.1"/>
    <property type="molecule type" value="Genomic_DNA"/>
</dbReference>
<proteinExistence type="inferred from homology"/>
<dbReference type="PIRSF" id="PIRSF017082">
    <property type="entry name" value="YflP"/>
    <property type="match status" value="1"/>
</dbReference>
<protein>
    <submittedName>
        <fullName evidence="3">Tripartite-type tricarboxylate transporter, receptor component TctC</fullName>
    </submittedName>
</protein>
<keyword evidence="3" id="KW-0675">Receptor</keyword>
<evidence type="ECO:0000256" key="2">
    <source>
        <dbReference type="SAM" id="SignalP"/>
    </source>
</evidence>
<name>A0A1M5JWV4_9BRAD</name>
<accession>A0A1M5JWV4</accession>
<dbReference type="Gene3D" id="3.40.190.150">
    <property type="entry name" value="Bordetella uptake gene, domain 1"/>
    <property type="match status" value="1"/>
</dbReference>